<evidence type="ECO:0000256" key="5">
    <source>
        <dbReference type="ARBA" id="ARBA00022989"/>
    </source>
</evidence>
<dbReference type="EMBL" id="BAABIK010000022">
    <property type="protein sequence ID" value="GAA4949765.1"/>
    <property type="molecule type" value="Genomic_DNA"/>
</dbReference>
<dbReference type="RefSeq" id="WP_345557806.1">
    <property type="nucleotide sequence ID" value="NZ_BAABIK010000022.1"/>
</dbReference>
<name>A0ABP9GPF1_9ACTN</name>
<evidence type="ECO:0000313" key="9">
    <source>
        <dbReference type="Proteomes" id="UP001499993"/>
    </source>
</evidence>
<dbReference type="InterPro" id="IPR051907">
    <property type="entry name" value="DoxX-like_oxidoreductase"/>
</dbReference>
<comment type="caution">
    <text evidence="8">The sequence shown here is derived from an EMBL/GenBank/DDBJ whole genome shotgun (WGS) entry which is preliminary data.</text>
</comment>
<proteinExistence type="inferred from homology"/>
<dbReference type="PANTHER" id="PTHR33452">
    <property type="entry name" value="OXIDOREDUCTASE CATD-RELATED"/>
    <property type="match status" value="1"/>
</dbReference>
<dbReference type="PANTHER" id="PTHR33452:SF1">
    <property type="entry name" value="INNER MEMBRANE PROTEIN YPHA-RELATED"/>
    <property type="match status" value="1"/>
</dbReference>
<reference evidence="9" key="1">
    <citation type="journal article" date="2019" name="Int. J. Syst. Evol. Microbiol.">
        <title>The Global Catalogue of Microorganisms (GCM) 10K type strain sequencing project: providing services to taxonomists for standard genome sequencing and annotation.</title>
        <authorList>
            <consortium name="The Broad Institute Genomics Platform"/>
            <consortium name="The Broad Institute Genome Sequencing Center for Infectious Disease"/>
            <person name="Wu L."/>
            <person name="Ma J."/>
        </authorList>
    </citation>
    <scope>NUCLEOTIDE SEQUENCE [LARGE SCALE GENOMIC DNA]</scope>
    <source>
        <strain evidence="9">JCM 18123</strain>
    </source>
</reference>
<sequence length="168" mass="16658">MDAGLLLLRIALAALLLGHAGQKSLGWFRGSGLEGTASMFHNLGFRPARPMVVAASLSETAGAALVLLGAATPLGAAVVVGTMTVAAAANADKGLWAHHGGYEVALVYALIGAALGFTGPGAYSVDALLGQARPAAWVGAGAVALGLAAAAPVLLRRRALLRRTGAQG</sequence>
<gene>
    <name evidence="8" type="ORF">GCM10023224_37420</name>
</gene>
<keyword evidence="6 7" id="KW-0472">Membrane</keyword>
<feature type="transmembrane region" description="Helical" evidence="7">
    <location>
        <begin position="135"/>
        <end position="155"/>
    </location>
</feature>
<evidence type="ECO:0008006" key="10">
    <source>
        <dbReference type="Google" id="ProtNLM"/>
    </source>
</evidence>
<comment type="similarity">
    <text evidence="2">Belongs to the DoxX family.</text>
</comment>
<evidence type="ECO:0000256" key="3">
    <source>
        <dbReference type="ARBA" id="ARBA00022475"/>
    </source>
</evidence>
<keyword evidence="3" id="KW-1003">Cell membrane</keyword>
<keyword evidence="4 7" id="KW-0812">Transmembrane</keyword>
<dbReference type="Pfam" id="PF07681">
    <property type="entry name" value="DoxX"/>
    <property type="match status" value="1"/>
</dbReference>
<protein>
    <recommendedName>
        <fullName evidence="10">Oxidoreductase</fullName>
    </recommendedName>
</protein>
<evidence type="ECO:0000256" key="7">
    <source>
        <dbReference type="SAM" id="Phobius"/>
    </source>
</evidence>
<dbReference type="Proteomes" id="UP001499993">
    <property type="component" value="Unassembled WGS sequence"/>
</dbReference>
<accession>A0ABP9GPF1</accession>
<organism evidence="8 9">
    <name type="scientific">Streptomonospora halophila</name>
    <dbReference type="NCBI Taxonomy" id="427369"/>
    <lineage>
        <taxon>Bacteria</taxon>
        <taxon>Bacillati</taxon>
        <taxon>Actinomycetota</taxon>
        <taxon>Actinomycetes</taxon>
        <taxon>Streptosporangiales</taxon>
        <taxon>Nocardiopsidaceae</taxon>
        <taxon>Streptomonospora</taxon>
    </lineage>
</organism>
<evidence type="ECO:0000256" key="6">
    <source>
        <dbReference type="ARBA" id="ARBA00023136"/>
    </source>
</evidence>
<feature type="transmembrane region" description="Helical" evidence="7">
    <location>
        <begin position="101"/>
        <end position="123"/>
    </location>
</feature>
<evidence type="ECO:0000313" key="8">
    <source>
        <dbReference type="EMBL" id="GAA4949765.1"/>
    </source>
</evidence>
<keyword evidence="5 7" id="KW-1133">Transmembrane helix</keyword>
<comment type="subcellular location">
    <subcellularLocation>
        <location evidence="1">Cell membrane</location>
        <topology evidence="1">Multi-pass membrane protein</topology>
    </subcellularLocation>
</comment>
<dbReference type="InterPro" id="IPR032808">
    <property type="entry name" value="DoxX"/>
</dbReference>
<evidence type="ECO:0000256" key="2">
    <source>
        <dbReference type="ARBA" id="ARBA00006679"/>
    </source>
</evidence>
<feature type="transmembrane region" description="Helical" evidence="7">
    <location>
        <begin position="61"/>
        <end position="89"/>
    </location>
</feature>
<keyword evidence="9" id="KW-1185">Reference proteome</keyword>
<evidence type="ECO:0000256" key="4">
    <source>
        <dbReference type="ARBA" id="ARBA00022692"/>
    </source>
</evidence>
<evidence type="ECO:0000256" key="1">
    <source>
        <dbReference type="ARBA" id="ARBA00004651"/>
    </source>
</evidence>